<keyword evidence="5" id="KW-1185">Reference proteome</keyword>
<dbReference type="InterPro" id="IPR029063">
    <property type="entry name" value="SAM-dependent_MTases_sf"/>
</dbReference>
<dbReference type="PANTHER" id="PTHR43861">
    <property type="entry name" value="TRANS-ACONITATE 2-METHYLTRANSFERASE-RELATED"/>
    <property type="match status" value="1"/>
</dbReference>
<comment type="caution">
    <text evidence="4">The sequence shown here is derived from an EMBL/GenBank/DDBJ whole genome shotgun (WGS) entry which is preliminary data.</text>
</comment>
<gene>
    <name evidence="4" type="ORF">JAO78_007715</name>
</gene>
<keyword evidence="2" id="KW-0808">Transferase</keyword>
<evidence type="ECO:0000259" key="3">
    <source>
        <dbReference type="Pfam" id="PF13649"/>
    </source>
</evidence>
<dbReference type="CDD" id="cd02440">
    <property type="entry name" value="AdoMet_MTases"/>
    <property type="match status" value="1"/>
</dbReference>
<dbReference type="GO" id="GO:0008168">
    <property type="term" value="F:methyltransferase activity"/>
    <property type="evidence" value="ECO:0007669"/>
    <property type="project" value="UniProtKB-KW"/>
</dbReference>
<dbReference type="PANTHER" id="PTHR43861:SF1">
    <property type="entry name" value="TRANS-ACONITATE 2-METHYLTRANSFERASE"/>
    <property type="match status" value="1"/>
</dbReference>
<feature type="domain" description="Methyltransferase" evidence="3">
    <location>
        <begin position="45"/>
        <end position="135"/>
    </location>
</feature>
<dbReference type="Gene3D" id="2.20.130.10">
    <property type="entry name" value="CAC2371-like domains"/>
    <property type="match status" value="1"/>
</dbReference>
<reference evidence="4 5" key="1">
    <citation type="submission" date="2021-10" db="EMBL/GenBank/DDBJ databases">
        <title>Alishewanella koreense sp. nov. isolated from seawater of southwestern coast in South Korea and the proposal for the reclassification of Rheinheimera perlucida and Rheinheimera tuosuensis as Arsukibacterium perlucida and Arsukibacterium tuosuensis.</title>
        <authorList>
            <person name="Kim K.H."/>
            <person name="Ruan W."/>
            <person name="Kim K.R."/>
            <person name="Baek J.H."/>
            <person name="Jeon C.O."/>
        </authorList>
    </citation>
    <scope>NUCLEOTIDE SEQUENCE [LARGE SCALE GENOMIC DNA]</scope>
    <source>
        <strain evidence="4 5">16-MA</strain>
    </source>
</reference>
<keyword evidence="1 4" id="KW-0489">Methyltransferase</keyword>
<sequence>MSSNALYTDLSAYYDVLCADINYQQQSQAIARIAGLFGNGGKQHVDLACGTAPHIWHLLQQGFQCTGLDLNQPMLDLAAIRCPDAQFMQQDLCHFQLAEPVDLITCLLYSIHYSASLTGLQSCLRHVSQALRPGGVFCFNAVDKERISNQLSASHSSEYQQSRFTFASSWYYSGQGEQQALNLHISRETAGHTEQWQDSHTMVAVSFTELLALLAPYFEVHVLEHDYQSIQPWDTQSGNALFVCVKR</sequence>
<evidence type="ECO:0000313" key="4">
    <source>
        <dbReference type="EMBL" id="MCB5226704.1"/>
    </source>
</evidence>
<dbReference type="GO" id="GO:0032259">
    <property type="term" value="P:methylation"/>
    <property type="evidence" value="ECO:0007669"/>
    <property type="project" value="UniProtKB-KW"/>
</dbReference>
<name>A0ABS8C2Z3_9ALTE</name>
<dbReference type="InterPro" id="IPR041698">
    <property type="entry name" value="Methyltransf_25"/>
</dbReference>
<evidence type="ECO:0000313" key="5">
    <source>
        <dbReference type="Proteomes" id="UP000633814"/>
    </source>
</evidence>
<dbReference type="EMBL" id="JAEINI020000004">
    <property type="protein sequence ID" value="MCB5226704.1"/>
    <property type="molecule type" value="Genomic_DNA"/>
</dbReference>
<dbReference type="Gene3D" id="3.40.50.150">
    <property type="entry name" value="Vaccinia Virus protein VP39"/>
    <property type="match status" value="1"/>
</dbReference>
<organism evidence="4 5">
    <name type="scientific">Alishewanella maricola</name>
    <dbReference type="NCBI Taxonomy" id="2795740"/>
    <lineage>
        <taxon>Bacteria</taxon>
        <taxon>Pseudomonadati</taxon>
        <taxon>Pseudomonadota</taxon>
        <taxon>Gammaproteobacteria</taxon>
        <taxon>Alteromonadales</taxon>
        <taxon>Alteromonadaceae</taxon>
        <taxon>Alishewanella</taxon>
    </lineage>
</organism>
<dbReference type="Pfam" id="PF13649">
    <property type="entry name" value="Methyltransf_25"/>
    <property type="match status" value="1"/>
</dbReference>
<dbReference type="Proteomes" id="UP000633814">
    <property type="component" value="Unassembled WGS sequence"/>
</dbReference>
<evidence type="ECO:0000256" key="2">
    <source>
        <dbReference type="ARBA" id="ARBA00022679"/>
    </source>
</evidence>
<evidence type="ECO:0000256" key="1">
    <source>
        <dbReference type="ARBA" id="ARBA00022603"/>
    </source>
</evidence>
<dbReference type="SUPFAM" id="SSF53335">
    <property type="entry name" value="S-adenosyl-L-methionine-dependent methyltransferases"/>
    <property type="match status" value="1"/>
</dbReference>
<proteinExistence type="predicted"/>
<accession>A0ABS8C2Z3</accession>
<dbReference type="RefSeq" id="WP_226750993.1">
    <property type="nucleotide sequence ID" value="NZ_JAEINI020000004.1"/>
</dbReference>
<protein>
    <submittedName>
        <fullName evidence="4">Class I SAM-dependent methyltransferase</fullName>
    </submittedName>
</protein>